<dbReference type="Proteomes" id="UP000187203">
    <property type="component" value="Unassembled WGS sequence"/>
</dbReference>
<keyword evidence="2" id="KW-1185">Reference proteome</keyword>
<dbReference type="AlphaFoldDB" id="A0A1R3G590"/>
<proteinExistence type="predicted"/>
<sequence>MLSWRPSTDLFLGDEPAAEVVSPGDADVAVGKL</sequence>
<protein>
    <submittedName>
        <fullName evidence="1">Uncharacterized protein</fullName>
    </submittedName>
</protein>
<evidence type="ECO:0000313" key="2">
    <source>
        <dbReference type="Proteomes" id="UP000187203"/>
    </source>
</evidence>
<comment type="caution">
    <text evidence="1">The sequence shown here is derived from an EMBL/GenBank/DDBJ whole genome shotgun (WGS) entry which is preliminary data.</text>
</comment>
<dbReference type="EMBL" id="AWUE01023595">
    <property type="protein sequence ID" value="OMO53253.1"/>
    <property type="molecule type" value="Genomic_DNA"/>
</dbReference>
<organism evidence="1 2">
    <name type="scientific">Corchorus olitorius</name>
    <dbReference type="NCBI Taxonomy" id="93759"/>
    <lineage>
        <taxon>Eukaryota</taxon>
        <taxon>Viridiplantae</taxon>
        <taxon>Streptophyta</taxon>
        <taxon>Embryophyta</taxon>
        <taxon>Tracheophyta</taxon>
        <taxon>Spermatophyta</taxon>
        <taxon>Magnoliopsida</taxon>
        <taxon>eudicotyledons</taxon>
        <taxon>Gunneridae</taxon>
        <taxon>Pentapetalae</taxon>
        <taxon>rosids</taxon>
        <taxon>malvids</taxon>
        <taxon>Malvales</taxon>
        <taxon>Malvaceae</taxon>
        <taxon>Grewioideae</taxon>
        <taxon>Apeibeae</taxon>
        <taxon>Corchorus</taxon>
    </lineage>
</organism>
<reference evidence="2" key="1">
    <citation type="submission" date="2013-09" db="EMBL/GenBank/DDBJ databases">
        <title>Corchorus olitorius genome sequencing.</title>
        <authorList>
            <person name="Alam M."/>
            <person name="Haque M.S."/>
            <person name="Islam M.S."/>
            <person name="Emdad E.M."/>
            <person name="Islam M.M."/>
            <person name="Ahmed B."/>
            <person name="Halim A."/>
            <person name="Hossen Q.M.M."/>
            <person name="Hossain M.Z."/>
            <person name="Ahmed R."/>
            <person name="Khan M.M."/>
            <person name="Islam R."/>
            <person name="Rashid M.M."/>
            <person name="Khan S.A."/>
            <person name="Rahman M.S."/>
            <person name="Alam M."/>
            <person name="Yahiya A.S."/>
            <person name="Khan M.S."/>
            <person name="Azam M.S."/>
            <person name="Haque T."/>
            <person name="Lashkar M.Z.H."/>
            <person name="Akhand A.I."/>
            <person name="Morshed G."/>
            <person name="Roy S."/>
            <person name="Uddin K.S."/>
            <person name="Rabeya T."/>
            <person name="Hossain A.S."/>
            <person name="Chowdhury A."/>
            <person name="Snigdha A.R."/>
            <person name="Mortoza M.S."/>
            <person name="Matin S.A."/>
            <person name="Hoque S.M.E."/>
            <person name="Islam M.K."/>
            <person name="Roy D.K."/>
            <person name="Haider R."/>
            <person name="Moosa M.M."/>
            <person name="Elias S.M."/>
            <person name="Hasan A.M."/>
            <person name="Jahan S."/>
            <person name="Shafiuddin M."/>
            <person name="Mahmood N."/>
            <person name="Shommy N.S."/>
        </authorList>
    </citation>
    <scope>NUCLEOTIDE SEQUENCE [LARGE SCALE GENOMIC DNA]</scope>
    <source>
        <strain evidence="2">cv. O-4</strain>
    </source>
</reference>
<gene>
    <name evidence="1" type="ORF">COLO4_36797</name>
</gene>
<evidence type="ECO:0000313" key="1">
    <source>
        <dbReference type="EMBL" id="OMO53253.1"/>
    </source>
</evidence>
<name>A0A1R3G590_9ROSI</name>
<accession>A0A1R3G590</accession>